<comment type="caution">
    <text evidence="3">The sequence shown here is derived from an EMBL/GenBank/DDBJ whole genome shotgun (WGS) entry which is preliminary data.</text>
</comment>
<evidence type="ECO:0000313" key="3">
    <source>
        <dbReference type="EMBL" id="MFC3997399.1"/>
    </source>
</evidence>
<evidence type="ECO:0000313" key="4">
    <source>
        <dbReference type="Proteomes" id="UP001595847"/>
    </source>
</evidence>
<dbReference type="InterPro" id="IPR006059">
    <property type="entry name" value="SBP"/>
</dbReference>
<reference evidence="4" key="1">
    <citation type="journal article" date="2019" name="Int. J. Syst. Evol. Microbiol.">
        <title>The Global Catalogue of Microorganisms (GCM) 10K type strain sequencing project: providing services to taxonomists for standard genome sequencing and annotation.</title>
        <authorList>
            <consortium name="The Broad Institute Genomics Platform"/>
            <consortium name="The Broad Institute Genome Sequencing Center for Infectious Disease"/>
            <person name="Wu L."/>
            <person name="Ma J."/>
        </authorList>
    </citation>
    <scope>NUCLEOTIDE SEQUENCE [LARGE SCALE GENOMIC DNA]</scope>
    <source>
        <strain evidence="4">TBRC 1826</strain>
    </source>
</reference>
<dbReference type="RefSeq" id="WP_378534335.1">
    <property type="nucleotide sequence ID" value="NZ_JBHSBH010000010.1"/>
</dbReference>
<organism evidence="3 4">
    <name type="scientific">Nocardiopsis sediminis</name>
    <dbReference type="NCBI Taxonomy" id="1778267"/>
    <lineage>
        <taxon>Bacteria</taxon>
        <taxon>Bacillati</taxon>
        <taxon>Actinomycetota</taxon>
        <taxon>Actinomycetes</taxon>
        <taxon>Streptosporangiales</taxon>
        <taxon>Nocardiopsidaceae</taxon>
        <taxon>Nocardiopsis</taxon>
    </lineage>
</organism>
<dbReference type="EMBL" id="JBHSBH010000010">
    <property type="protein sequence ID" value="MFC3997399.1"/>
    <property type="molecule type" value="Genomic_DNA"/>
</dbReference>
<sequence length="367" mass="39436">MQSTTRRRVALTTGAATSALLLLATAACGGVDTSGGGGGAGEEITVTAFAGPWGELFSESFVAPFEEETGITVNVVSGADADWLTRLRAANGENPPFDVVALTSETFHQAVNNDVLQPLDTTRLEHWSQLDPVLVEQSTVEGSAYGAPLTTGSLGLLYRTDEIDEAPQDWTDIFNDQYCGHVALPPLTYNAGLQFFSALVAQNGGSLSEPAAVDRAFEQLEKLKDCVSAFPADAGSVSTTIQNGDAWIVPFWDGRAFAMEAEGQPIGFSYPTSGAVGALTSYYIPAGTENTDAAYEFLNYLTSAQHQKPFAQGTFYGGGNDSIEYDPEFSAKVEYGPEVYEGFTWVDYDAATPNLNEWQQRWNEIFQ</sequence>
<feature type="chain" id="PRO_5046163147" evidence="2">
    <location>
        <begin position="30"/>
        <end position="367"/>
    </location>
</feature>
<accession>A0ABV8FPS0</accession>
<evidence type="ECO:0000256" key="2">
    <source>
        <dbReference type="SAM" id="SignalP"/>
    </source>
</evidence>
<dbReference type="SUPFAM" id="SSF53850">
    <property type="entry name" value="Periplasmic binding protein-like II"/>
    <property type="match status" value="1"/>
</dbReference>
<name>A0ABV8FPS0_9ACTN</name>
<proteinExistence type="predicted"/>
<gene>
    <name evidence="3" type="ORF">ACFOVU_15820</name>
</gene>
<dbReference type="Gene3D" id="3.40.190.10">
    <property type="entry name" value="Periplasmic binding protein-like II"/>
    <property type="match status" value="2"/>
</dbReference>
<protein>
    <submittedName>
        <fullName evidence="3">PotD/PotF family extracellular solute-binding protein</fullName>
    </submittedName>
</protein>
<feature type="signal peptide" evidence="2">
    <location>
        <begin position="1"/>
        <end position="29"/>
    </location>
</feature>
<evidence type="ECO:0000256" key="1">
    <source>
        <dbReference type="ARBA" id="ARBA00022729"/>
    </source>
</evidence>
<dbReference type="PANTHER" id="PTHR30006">
    <property type="entry name" value="THIAMINE-BINDING PERIPLASMIC PROTEIN-RELATED"/>
    <property type="match status" value="1"/>
</dbReference>
<keyword evidence="4" id="KW-1185">Reference proteome</keyword>
<dbReference type="Pfam" id="PF13416">
    <property type="entry name" value="SBP_bac_8"/>
    <property type="match status" value="1"/>
</dbReference>
<keyword evidence="1 2" id="KW-0732">Signal</keyword>
<dbReference type="PANTHER" id="PTHR30006:SF2">
    <property type="entry name" value="ABC TRANSPORTER SUBSTRATE-BINDING PROTEIN"/>
    <property type="match status" value="1"/>
</dbReference>
<dbReference type="PROSITE" id="PS51257">
    <property type="entry name" value="PROKAR_LIPOPROTEIN"/>
    <property type="match status" value="1"/>
</dbReference>
<dbReference type="Proteomes" id="UP001595847">
    <property type="component" value="Unassembled WGS sequence"/>
</dbReference>
<dbReference type="CDD" id="cd13589">
    <property type="entry name" value="PBP2_polyamine_RpCGA009"/>
    <property type="match status" value="1"/>
</dbReference>